<dbReference type="SUPFAM" id="SSF48168">
    <property type="entry name" value="R1 subunit of ribonucleotide reductase, N-terminal domain"/>
    <property type="match status" value="1"/>
</dbReference>
<dbReference type="Proteomes" id="UP000321820">
    <property type="component" value="Chromosome"/>
</dbReference>
<dbReference type="GO" id="GO:0009263">
    <property type="term" value="P:deoxyribonucleotide biosynthetic process"/>
    <property type="evidence" value="ECO:0007669"/>
    <property type="project" value="UniProtKB-KW"/>
</dbReference>
<dbReference type="InterPro" id="IPR008926">
    <property type="entry name" value="RNR_R1-su_N"/>
</dbReference>
<evidence type="ECO:0000256" key="10">
    <source>
        <dbReference type="RuleBase" id="RU003410"/>
    </source>
</evidence>
<dbReference type="OrthoDB" id="9762933at2"/>
<feature type="region of interest" description="Disordered" evidence="11">
    <location>
        <begin position="1"/>
        <end position="21"/>
    </location>
</feature>
<dbReference type="AlphaFoldDB" id="A0A5B9EHD6"/>
<dbReference type="RefSeq" id="WP_147650318.1">
    <property type="nucleotide sequence ID" value="NZ_CP042806.1"/>
</dbReference>
<evidence type="ECO:0000256" key="7">
    <source>
        <dbReference type="ARBA" id="ARBA00023116"/>
    </source>
</evidence>
<keyword evidence="5 9" id="KW-0067">ATP-binding</keyword>
<dbReference type="GO" id="GO:0005971">
    <property type="term" value="C:ribonucleoside-diphosphate reductase complex"/>
    <property type="evidence" value="ECO:0007669"/>
    <property type="project" value="TreeGrafter"/>
</dbReference>
<dbReference type="InterPro" id="IPR013346">
    <property type="entry name" value="NrdE_NrdA_C"/>
</dbReference>
<dbReference type="Pfam" id="PF02867">
    <property type="entry name" value="Ribonuc_red_lgC"/>
    <property type="match status" value="1"/>
</dbReference>
<gene>
    <name evidence="13" type="ORF">FTW19_25275</name>
</gene>
<dbReference type="Gene3D" id="3.20.70.20">
    <property type="match status" value="1"/>
</dbReference>
<dbReference type="InterPro" id="IPR005144">
    <property type="entry name" value="ATP-cone_dom"/>
</dbReference>
<evidence type="ECO:0000256" key="9">
    <source>
        <dbReference type="PROSITE-ProRule" id="PRU00492"/>
    </source>
</evidence>
<organism evidence="13 14">
    <name type="scientific">Terriglobus albidus</name>
    <dbReference type="NCBI Taxonomy" id="1592106"/>
    <lineage>
        <taxon>Bacteria</taxon>
        <taxon>Pseudomonadati</taxon>
        <taxon>Acidobacteriota</taxon>
        <taxon>Terriglobia</taxon>
        <taxon>Terriglobales</taxon>
        <taxon>Acidobacteriaceae</taxon>
        <taxon>Terriglobus</taxon>
    </lineage>
</organism>
<keyword evidence="4 9" id="KW-0547">Nucleotide-binding</keyword>
<evidence type="ECO:0000256" key="5">
    <source>
        <dbReference type="ARBA" id="ARBA00022840"/>
    </source>
</evidence>
<keyword evidence="7 10" id="KW-0215">Deoxyribonucleotide synthesis</keyword>
<evidence type="ECO:0000256" key="6">
    <source>
        <dbReference type="ARBA" id="ARBA00023002"/>
    </source>
</evidence>
<dbReference type="EC" id="1.17.4.1" evidence="2 10"/>
<dbReference type="GO" id="GO:0005524">
    <property type="term" value="F:ATP binding"/>
    <property type="evidence" value="ECO:0007669"/>
    <property type="project" value="UniProtKB-UniRule"/>
</dbReference>
<evidence type="ECO:0000256" key="2">
    <source>
        <dbReference type="ARBA" id="ARBA00012274"/>
    </source>
</evidence>
<dbReference type="CDD" id="cd01679">
    <property type="entry name" value="RNR_I"/>
    <property type="match status" value="1"/>
</dbReference>
<dbReference type="KEGG" id="talb:FTW19_25275"/>
<dbReference type="NCBIfam" id="TIGR02506">
    <property type="entry name" value="NrdE_NrdA"/>
    <property type="match status" value="1"/>
</dbReference>
<dbReference type="InterPro" id="IPR000788">
    <property type="entry name" value="RNR_lg_C"/>
</dbReference>
<feature type="compositionally biased region" description="Polar residues" evidence="11">
    <location>
        <begin position="1"/>
        <end position="14"/>
    </location>
</feature>
<protein>
    <recommendedName>
        <fullName evidence="2 10">Ribonucleoside-diphosphate reductase</fullName>
        <ecNumber evidence="2 10">1.17.4.1</ecNumber>
    </recommendedName>
</protein>
<comment type="function">
    <text evidence="10">Provides the precursors necessary for DNA synthesis. Catalyzes the biosynthesis of deoxyribonucleotides from the corresponding ribonucleotides.</text>
</comment>
<dbReference type="PROSITE" id="PS00089">
    <property type="entry name" value="RIBORED_LARGE"/>
    <property type="match status" value="1"/>
</dbReference>
<dbReference type="PROSITE" id="PS51161">
    <property type="entry name" value="ATP_CONE"/>
    <property type="match status" value="1"/>
</dbReference>
<feature type="domain" description="ATP-cone" evidence="12">
    <location>
        <begin position="31"/>
        <end position="120"/>
    </location>
</feature>
<dbReference type="PRINTS" id="PR01183">
    <property type="entry name" value="RIBORDTASEM1"/>
</dbReference>
<proteinExistence type="inferred from homology"/>
<dbReference type="EMBL" id="CP042806">
    <property type="protein sequence ID" value="QEE31024.1"/>
    <property type="molecule type" value="Genomic_DNA"/>
</dbReference>
<dbReference type="UniPathway" id="UPA00326"/>
<evidence type="ECO:0000256" key="4">
    <source>
        <dbReference type="ARBA" id="ARBA00022741"/>
    </source>
</evidence>
<comment type="catalytic activity">
    <reaction evidence="8 10">
        <text>a 2'-deoxyribonucleoside 5'-diphosphate + [thioredoxin]-disulfide + H2O = a ribonucleoside 5'-diphosphate + [thioredoxin]-dithiol</text>
        <dbReference type="Rhea" id="RHEA:23252"/>
        <dbReference type="Rhea" id="RHEA-COMP:10698"/>
        <dbReference type="Rhea" id="RHEA-COMP:10700"/>
        <dbReference type="ChEBI" id="CHEBI:15377"/>
        <dbReference type="ChEBI" id="CHEBI:29950"/>
        <dbReference type="ChEBI" id="CHEBI:50058"/>
        <dbReference type="ChEBI" id="CHEBI:57930"/>
        <dbReference type="ChEBI" id="CHEBI:73316"/>
        <dbReference type="EC" id="1.17.4.1"/>
    </reaction>
</comment>
<dbReference type="InterPro" id="IPR039718">
    <property type="entry name" value="Rrm1"/>
</dbReference>
<keyword evidence="14" id="KW-1185">Reference proteome</keyword>
<comment type="similarity">
    <text evidence="1 10">Belongs to the ribonucleoside diphosphate reductase large chain family.</text>
</comment>
<dbReference type="PANTHER" id="PTHR11573:SF6">
    <property type="entry name" value="RIBONUCLEOSIDE-DIPHOSPHATE REDUCTASE LARGE SUBUNIT"/>
    <property type="match status" value="1"/>
</dbReference>
<name>A0A5B9EHD6_9BACT</name>
<dbReference type="Pfam" id="PF00317">
    <property type="entry name" value="Ribonuc_red_lgN"/>
    <property type="match status" value="1"/>
</dbReference>
<sequence>MATLSTHPISQTSLHDVHPGFPAPASETAVMHVRKRNGSLEPVDVNKIVRAVQRCAQGLNGVDAIRVASKTIGGLYDGATTRELDKISIDTAAALIAEEPQYSRLAARLLLATIHKEVANQNLHSFSQSIAYGNAEGVVNKAVAEFVNTHARKLNHAIDDEFSDRFEYFGLRTVYDRYLLRDPISRSVIETPQYFFLRVSCGLAGTPAEAIEFYRLIASHEYMPSSPTLFNSGTKHAQMSSCYLHDSPSDSLESIYDAYKSVAMLSKFSGGIGLAFHRVRSEGSLIRATNGLSNGIVPWLRTLDSSVAAVNQGGKRKGACCVYLEPWHADIEQFLELRDNTGDHARRTYNLNLANWIPDLFMERVDADGMWSLFDPKDVPHLPDLFGDAFKASYEQAEADKKYARQVKARDLYARMMRTLAETGNGWMTFKDACNVKCNQTGAPGNTVHLSNLCTEITEVSSKDETAVCNLGSINLALYLTPESKFDFAKLAETVRIAVPMLDRVIDINYYPVEPAAKSNAKWRPVGLGLMGLQDVFFQMKIAFDSREARELSRKIQEEIYYHALVASNQLAERFGAHEAFAQSRLAEGKLQFDLWNIVPEDTARWDELRERIKQFGVRNSLLIAIAPTATIASIVGCYECIEPQISNLFKRETLSGEFLQVNKYLVNDLKERGLWNEEMRQRLKLSEGSVQGIDELPDDLKLVYRTVWEIPMRSLIDMARDRGAYIDQSQSLNLFAESPNIGKLSSMYMYAWKNGIKTTYYLRSRPATRIAKTTIQGSSARQTAPAAAPVATTTYTPSEAIACSLENPESCEACQ</sequence>
<dbReference type="PANTHER" id="PTHR11573">
    <property type="entry name" value="RIBONUCLEOSIDE-DIPHOSPHATE REDUCTASE LARGE CHAIN"/>
    <property type="match status" value="1"/>
</dbReference>
<evidence type="ECO:0000313" key="14">
    <source>
        <dbReference type="Proteomes" id="UP000321820"/>
    </source>
</evidence>
<dbReference type="GO" id="GO:0004748">
    <property type="term" value="F:ribonucleoside-diphosphate reductase activity, thioredoxin disulfide as acceptor"/>
    <property type="evidence" value="ECO:0007669"/>
    <property type="project" value="UniProtKB-EC"/>
</dbReference>
<reference evidence="13 14" key="1">
    <citation type="submission" date="2019-08" db="EMBL/GenBank/DDBJ databases">
        <title>Complete genome sequence of Terriglobus albidus strain ORNL.</title>
        <authorList>
            <person name="Podar M."/>
        </authorList>
    </citation>
    <scope>NUCLEOTIDE SEQUENCE [LARGE SCALE GENOMIC DNA]</scope>
    <source>
        <strain evidence="13 14">ORNL</strain>
    </source>
</reference>
<evidence type="ECO:0000313" key="13">
    <source>
        <dbReference type="EMBL" id="QEE31024.1"/>
    </source>
</evidence>
<evidence type="ECO:0000256" key="8">
    <source>
        <dbReference type="ARBA" id="ARBA00047754"/>
    </source>
</evidence>
<dbReference type="SUPFAM" id="SSF51998">
    <property type="entry name" value="PFL-like glycyl radical enzymes"/>
    <property type="match status" value="1"/>
</dbReference>
<keyword evidence="6 10" id="KW-0560">Oxidoreductase</keyword>
<accession>A0A5B9EHD6</accession>
<dbReference type="Pfam" id="PF03477">
    <property type="entry name" value="ATP-cone"/>
    <property type="match status" value="1"/>
</dbReference>
<evidence type="ECO:0000256" key="3">
    <source>
        <dbReference type="ARBA" id="ARBA00022533"/>
    </source>
</evidence>
<dbReference type="InterPro" id="IPR013509">
    <property type="entry name" value="RNR_lsu_N"/>
</dbReference>
<evidence type="ECO:0000259" key="12">
    <source>
        <dbReference type="PROSITE" id="PS51161"/>
    </source>
</evidence>
<keyword evidence="3" id="KW-0021">Allosteric enzyme</keyword>
<evidence type="ECO:0000256" key="1">
    <source>
        <dbReference type="ARBA" id="ARBA00010406"/>
    </source>
</evidence>
<evidence type="ECO:0000256" key="11">
    <source>
        <dbReference type="SAM" id="MobiDB-lite"/>
    </source>
</evidence>